<feature type="transmembrane region" description="Helical" evidence="1">
    <location>
        <begin position="7"/>
        <end position="25"/>
    </location>
</feature>
<keyword evidence="1" id="KW-1133">Transmembrane helix</keyword>
<protein>
    <submittedName>
        <fullName evidence="2">Uncharacterized protein</fullName>
    </submittedName>
</protein>
<proteinExistence type="predicted"/>
<keyword evidence="1" id="KW-0812">Transmembrane</keyword>
<dbReference type="Proteomes" id="UP000242560">
    <property type="component" value="Unassembled WGS sequence"/>
</dbReference>
<evidence type="ECO:0000313" key="2">
    <source>
        <dbReference type="EMBL" id="SFI77541.1"/>
    </source>
</evidence>
<organism evidence="2 3">
    <name type="scientific">Kaistella treverensis</name>
    <dbReference type="NCBI Taxonomy" id="631455"/>
    <lineage>
        <taxon>Bacteria</taxon>
        <taxon>Pseudomonadati</taxon>
        <taxon>Bacteroidota</taxon>
        <taxon>Flavobacteriia</taxon>
        <taxon>Flavobacteriales</taxon>
        <taxon>Weeksellaceae</taxon>
        <taxon>Chryseobacterium group</taxon>
        <taxon>Kaistella</taxon>
    </lineage>
</organism>
<gene>
    <name evidence="2" type="ORF">SAMN05421638_1091</name>
</gene>
<keyword evidence="3" id="KW-1185">Reference proteome</keyword>
<evidence type="ECO:0000256" key="1">
    <source>
        <dbReference type="SAM" id="Phobius"/>
    </source>
</evidence>
<evidence type="ECO:0000313" key="3">
    <source>
        <dbReference type="Proteomes" id="UP000242560"/>
    </source>
</evidence>
<dbReference type="EMBL" id="FORQ01000001">
    <property type="protein sequence ID" value="SFI77541.1"/>
    <property type="molecule type" value="Genomic_DNA"/>
</dbReference>
<reference evidence="3" key="1">
    <citation type="submission" date="2016-10" db="EMBL/GenBank/DDBJ databases">
        <authorList>
            <person name="Varghese N."/>
            <person name="Submissions S."/>
        </authorList>
    </citation>
    <scope>NUCLEOTIDE SEQUENCE [LARGE SCALE GENOMIC DNA]</scope>
    <source>
        <strain evidence="3">DSM 22251</strain>
    </source>
</reference>
<dbReference type="AlphaFoldDB" id="A0A1I3KYC5"/>
<sequence>MQLFYKIFLALFVIFISFNLYRMEWNLGFWHEENSKFILSISAAILGIIVIYVLHTMSRLAQKK</sequence>
<name>A0A1I3KYC5_9FLAO</name>
<accession>A0A1I3KYC5</accession>
<keyword evidence="1" id="KW-0472">Membrane</keyword>
<feature type="transmembrane region" description="Helical" evidence="1">
    <location>
        <begin position="37"/>
        <end position="54"/>
    </location>
</feature>